<reference evidence="6 7" key="1">
    <citation type="submission" date="2017-05" db="EMBL/GenBank/DDBJ databases">
        <title>The Genome Sequence of Enterococcus sp. 10A9_DIV0425.</title>
        <authorList>
            <consortium name="The Broad Institute Genomics Platform"/>
            <consortium name="The Broad Institute Genomic Center for Infectious Diseases"/>
            <person name="Earl A."/>
            <person name="Manson A."/>
            <person name="Schwartman J."/>
            <person name="Gilmore M."/>
            <person name="Abouelleil A."/>
            <person name="Cao P."/>
            <person name="Chapman S."/>
            <person name="Cusick C."/>
            <person name="Shea T."/>
            <person name="Young S."/>
            <person name="Neafsey D."/>
            <person name="Nusbaum C."/>
            <person name="Birren B."/>
        </authorList>
    </citation>
    <scope>NUCLEOTIDE SEQUENCE [LARGE SCALE GENOMIC DNA]</scope>
    <source>
        <strain evidence="6 7">10A9_DIV0425</strain>
    </source>
</reference>
<dbReference type="InterPro" id="IPR005119">
    <property type="entry name" value="LysR_subst-bd"/>
</dbReference>
<gene>
    <name evidence="6" type="ORF">A5844_000645</name>
</gene>
<sequence length="293" mass="33449">MEIRLLRYFWTVAQEGNISRAAKLLNITQPTLSRQIRDLENQLGMPLFHREKNHLYLLPEGLFLKERAEEILELNEKLEQAFLEKKNGQMEGMISIGCVEADNSDTVAMMLEELVSDYPNVQFNIVTGTSEDISDRLEKGLLDLAVLLEPVSLENVKVLKLPREEKWGFLVSKELFISRKDYLTPEDTIGLPILCSSRKEVQQLLTNWTNTPLDTLNIVGNFNLLFNVFSLVENKVGVALTIEGSVTKRNLSSTEFIPMEPEVKTNCILVWKDRIQAPAVQELISRFNHAFKA</sequence>
<dbReference type="EMBL" id="NGMO01000001">
    <property type="protein sequence ID" value="OTP12412.1"/>
    <property type="molecule type" value="Genomic_DNA"/>
</dbReference>
<dbReference type="PANTHER" id="PTHR30419:SF8">
    <property type="entry name" value="NITROGEN ASSIMILATION TRANSCRIPTIONAL ACTIVATOR-RELATED"/>
    <property type="match status" value="1"/>
</dbReference>
<dbReference type="InterPro" id="IPR036390">
    <property type="entry name" value="WH_DNA-bd_sf"/>
</dbReference>
<dbReference type="Proteomes" id="UP000194933">
    <property type="component" value="Unassembled WGS sequence"/>
</dbReference>
<dbReference type="GO" id="GO:0003677">
    <property type="term" value="F:DNA binding"/>
    <property type="evidence" value="ECO:0007669"/>
    <property type="project" value="UniProtKB-KW"/>
</dbReference>
<evidence type="ECO:0000313" key="6">
    <source>
        <dbReference type="EMBL" id="OTP12412.1"/>
    </source>
</evidence>
<accession>A0A2C9XQC7</accession>
<keyword evidence="4" id="KW-0804">Transcription</keyword>
<dbReference type="AlphaFoldDB" id="A0A2C9XQC7"/>
<dbReference type="SUPFAM" id="SSF53850">
    <property type="entry name" value="Periplasmic binding protein-like II"/>
    <property type="match status" value="1"/>
</dbReference>
<organism evidence="6 7">
    <name type="scientific">Candidatus Enterococcus wittei</name>
    <dbReference type="NCBI Taxonomy" id="1987383"/>
    <lineage>
        <taxon>Bacteria</taxon>
        <taxon>Bacillati</taxon>
        <taxon>Bacillota</taxon>
        <taxon>Bacilli</taxon>
        <taxon>Lactobacillales</taxon>
        <taxon>Enterococcaceae</taxon>
        <taxon>Enterococcus</taxon>
    </lineage>
</organism>
<dbReference type="Gene3D" id="1.10.10.10">
    <property type="entry name" value="Winged helix-like DNA-binding domain superfamily/Winged helix DNA-binding domain"/>
    <property type="match status" value="1"/>
</dbReference>
<dbReference type="CDD" id="cd05466">
    <property type="entry name" value="PBP2_LTTR_substrate"/>
    <property type="match status" value="1"/>
</dbReference>
<dbReference type="FunFam" id="1.10.10.10:FF:000001">
    <property type="entry name" value="LysR family transcriptional regulator"/>
    <property type="match status" value="1"/>
</dbReference>
<keyword evidence="7" id="KW-1185">Reference proteome</keyword>
<comment type="caution">
    <text evidence="6">The sequence shown here is derived from an EMBL/GenBank/DDBJ whole genome shotgun (WGS) entry which is preliminary data.</text>
</comment>
<evidence type="ECO:0000256" key="1">
    <source>
        <dbReference type="ARBA" id="ARBA00009437"/>
    </source>
</evidence>
<proteinExistence type="inferred from homology"/>
<dbReference type="GO" id="GO:0003700">
    <property type="term" value="F:DNA-binding transcription factor activity"/>
    <property type="evidence" value="ECO:0007669"/>
    <property type="project" value="InterPro"/>
</dbReference>
<dbReference type="InterPro" id="IPR050950">
    <property type="entry name" value="HTH-type_LysR_regulators"/>
</dbReference>
<evidence type="ECO:0000256" key="4">
    <source>
        <dbReference type="ARBA" id="ARBA00023163"/>
    </source>
</evidence>
<protein>
    <recommendedName>
        <fullName evidence="5">HTH lysR-type domain-containing protein</fullName>
    </recommendedName>
</protein>
<evidence type="ECO:0000259" key="5">
    <source>
        <dbReference type="PROSITE" id="PS50931"/>
    </source>
</evidence>
<dbReference type="Gene3D" id="3.40.190.290">
    <property type="match status" value="1"/>
</dbReference>
<keyword evidence="2" id="KW-0805">Transcription regulation</keyword>
<dbReference type="STRING" id="1987383.A5844_000645"/>
<dbReference type="PRINTS" id="PR00039">
    <property type="entry name" value="HTHLYSR"/>
</dbReference>
<name>A0A2C9XQC7_9ENTE</name>
<dbReference type="SUPFAM" id="SSF46785">
    <property type="entry name" value="Winged helix' DNA-binding domain"/>
    <property type="match status" value="1"/>
</dbReference>
<dbReference type="RefSeq" id="WP_086283866.1">
    <property type="nucleotide sequence ID" value="NZ_NGMO01000001.1"/>
</dbReference>
<dbReference type="InterPro" id="IPR000847">
    <property type="entry name" value="LysR_HTH_N"/>
</dbReference>
<dbReference type="InterPro" id="IPR036388">
    <property type="entry name" value="WH-like_DNA-bd_sf"/>
</dbReference>
<feature type="domain" description="HTH lysR-type" evidence="5">
    <location>
        <begin position="1"/>
        <end position="58"/>
    </location>
</feature>
<comment type="similarity">
    <text evidence="1">Belongs to the LysR transcriptional regulatory family.</text>
</comment>
<evidence type="ECO:0000256" key="3">
    <source>
        <dbReference type="ARBA" id="ARBA00023125"/>
    </source>
</evidence>
<dbReference type="Pfam" id="PF03466">
    <property type="entry name" value="LysR_substrate"/>
    <property type="match status" value="1"/>
</dbReference>
<dbReference type="PANTHER" id="PTHR30419">
    <property type="entry name" value="HTH-TYPE TRANSCRIPTIONAL REGULATOR YBHD"/>
    <property type="match status" value="1"/>
</dbReference>
<dbReference type="GO" id="GO:0005829">
    <property type="term" value="C:cytosol"/>
    <property type="evidence" value="ECO:0007669"/>
    <property type="project" value="TreeGrafter"/>
</dbReference>
<keyword evidence="3" id="KW-0238">DNA-binding</keyword>
<dbReference type="PROSITE" id="PS50931">
    <property type="entry name" value="HTH_LYSR"/>
    <property type="match status" value="1"/>
</dbReference>
<evidence type="ECO:0000256" key="2">
    <source>
        <dbReference type="ARBA" id="ARBA00023015"/>
    </source>
</evidence>
<evidence type="ECO:0000313" key="7">
    <source>
        <dbReference type="Proteomes" id="UP000194933"/>
    </source>
</evidence>
<dbReference type="Pfam" id="PF00126">
    <property type="entry name" value="HTH_1"/>
    <property type="match status" value="1"/>
</dbReference>